<evidence type="ECO:0000256" key="1">
    <source>
        <dbReference type="SAM" id="MobiDB-lite"/>
    </source>
</evidence>
<feature type="domain" description="Integrase catalytic" evidence="2">
    <location>
        <begin position="133"/>
        <end position="313"/>
    </location>
</feature>
<dbReference type="InterPro" id="IPR050900">
    <property type="entry name" value="Transposase_IS3/IS150/IS904"/>
</dbReference>
<dbReference type="PANTHER" id="PTHR46889">
    <property type="entry name" value="TRANSPOSASE INSF FOR INSERTION SEQUENCE IS3B-RELATED"/>
    <property type="match status" value="1"/>
</dbReference>
<sequence>MDAATKTALLGLLDHAVGAGWTLRRACHELELGEVRAHRWIARRTIGELVDKAPGGSPMHGLLDEEADEILALFDEWGETDRSHRKLAHRGSYLHRVWVSPSSVRRVLFLADKHFRPLPKPGRSQRKPFPDWVDYKPNSIWIYDTTHFTKAGMAVLIVQDLISRKWITEVVSAEETSTQVEVAFTDALDAEGLLEVVERRQDGLVNIDTDDEARPILLAVSDNGPQMTSGSTREFMALCAIAQHFGRPGTPTDQAWIESFNGHLKAEFPHLLAIEDPVTLRAELADTREFWNSVRLHAGIGYVTPNDEHEGRGEAIRKARQAGLEQAHKRRLAWHRQQRHTEPIQDPDDVV</sequence>
<proteinExistence type="predicted"/>
<dbReference type="AlphaFoldDB" id="A0A498QKP6"/>
<dbReference type="EMBL" id="UPHQ01000359">
    <property type="protein sequence ID" value="VBA47468.1"/>
    <property type="molecule type" value="Genomic_DNA"/>
</dbReference>
<protein>
    <recommendedName>
        <fullName evidence="2">Integrase catalytic domain-containing protein</fullName>
    </recommendedName>
</protein>
<dbReference type="PANTHER" id="PTHR46889:SF4">
    <property type="entry name" value="TRANSPOSASE INSO FOR INSERTION SEQUENCE ELEMENT IS911B-RELATED"/>
    <property type="match status" value="1"/>
</dbReference>
<dbReference type="Pfam" id="PF13683">
    <property type="entry name" value="rve_3"/>
    <property type="match status" value="1"/>
</dbReference>
<accession>A0A498QKP6</accession>
<evidence type="ECO:0000313" key="4">
    <source>
        <dbReference type="Proteomes" id="UP000267289"/>
    </source>
</evidence>
<evidence type="ECO:0000259" key="2">
    <source>
        <dbReference type="PROSITE" id="PS50994"/>
    </source>
</evidence>
<keyword evidence="4" id="KW-1185">Reference proteome</keyword>
<dbReference type="GO" id="GO:0015074">
    <property type="term" value="P:DNA integration"/>
    <property type="evidence" value="ECO:0007669"/>
    <property type="project" value="InterPro"/>
</dbReference>
<dbReference type="PROSITE" id="PS50994">
    <property type="entry name" value="INTEGRASE"/>
    <property type="match status" value="1"/>
</dbReference>
<feature type="region of interest" description="Disordered" evidence="1">
    <location>
        <begin position="324"/>
        <end position="351"/>
    </location>
</feature>
<evidence type="ECO:0000313" key="3">
    <source>
        <dbReference type="EMBL" id="VBA47468.1"/>
    </source>
</evidence>
<feature type="compositionally biased region" description="Basic residues" evidence="1">
    <location>
        <begin position="328"/>
        <end position="338"/>
    </location>
</feature>
<reference evidence="3 4" key="1">
    <citation type="submission" date="2018-09" db="EMBL/GenBank/DDBJ databases">
        <authorList>
            <person name="Tagini F."/>
        </authorList>
    </citation>
    <scope>NUCLEOTIDE SEQUENCE [LARGE SCALE GENOMIC DNA]</scope>
    <source>
        <strain evidence="3 4">MK13</strain>
    </source>
</reference>
<name>A0A498QKP6_9MYCO</name>
<dbReference type="SUPFAM" id="SSF53098">
    <property type="entry name" value="Ribonuclease H-like"/>
    <property type="match status" value="1"/>
</dbReference>
<organism evidence="3 4">
    <name type="scientific">Mycobacterium innocens</name>
    <dbReference type="NCBI Taxonomy" id="2341083"/>
    <lineage>
        <taxon>Bacteria</taxon>
        <taxon>Bacillati</taxon>
        <taxon>Actinomycetota</taxon>
        <taxon>Actinomycetes</taxon>
        <taxon>Mycobacteriales</taxon>
        <taxon>Mycobacteriaceae</taxon>
        <taxon>Mycobacterium</taxon>
    </lineage>
</organism>
<dbReference type="Gene3D" id="3.30.420.10">
    <property type="entry name" value="Ribonuclease H-like superfamily/Ribonuclease H"/>
    <property type="match status" value="1"/>
</dbReference>
<dbReference type="GO" id="GO:0003676">
    <property type="term" value="F:nucleic acid binding"/>
    <property type="evidence" value="ECO:0007669"/>
    <property type="project" value="InterPro"/>
</dbReference>
<dbReference type="InterPro" id="IPR001584">
    <property type="entry name" value="Integrase_cat-core"/>
</dbReference>
<dbReference type="Proteomes" id="UP000267289">
    <property type="component" value="Unassembled WGS sequence"/>
</dbReference>
<dbReference type="InterPro" id="IPR036397">
    <property type="entry name" value="RNaseH_sf"/>
</dbReference>
<dbReference type="InterPro" id="IPR012337">
    <property type="entry name" value="RNaseH-like_sf"/>
</dbReference>
<gene>
    <name evidence="3" type="ORF">LAUMK13_05808</name>
</gene>